<dbReference type="EMBL" id="OOIL02003515">
    <property type="protein sequence ID" value="VFQ88305.1"/>
    <property type="molecule type" value="Genomic_DNA"/>
</dbReference>
<reference evidence="5 6" key="1">
    <citation type="submission" date="2018-04" db="EMBL/GenBank/DDBJ databases">
        <authorList>
            <person name="Vogel A."/>
        </authorList>
    </citation>
    <scope>NUCLEOTIDE SEQUENCE [LARGE SCALE GENOMIC DNA]</scope>
</reference>
<dbReference type="InterPro" id="IPR003653">
    <property type="entry name" value="Peptidase_C48_C"/>
</dbReference>
<dbReference type="OrthoDB" id="1412418at2759"/>
<feature type="domain" description="Ubiquitin-like protease family profile" evidence="4">
    <location>
        <begin position="1"/>
        <end position="126"/>
    </location>
</feature>
<dbReference type="GO" id="GO:0006508">
    <property type="term" value="P:proteolysis"/>
    <property type="evidence" value="ECO:0007669"/>
    <property type="project" value="UniProtKB-KW"/>
</dbReference>
<organism evidence="5 6">
    <name type="scientific">Cuscuta campestris</name>
    <dbReference type="NCBI Taxonomy" id="132261"/>
    <lineage>
        <taxon>Eukaryota</taxon>
        <taxon>Viridiplantae</taxon>
        <taxon>Streptophyta</taxon>
        <taxon>Embryophyta</taxon>
        <taxon>Tracheophyta</taxon>
        <taxon>Spermatophyta</taxon>
        <taxon>Magnoliopsida</taxon>
        <taxon>eudicotyledons</taxon>
        <taxon>Gunneridae</taxon>
        <taxon>Pentapetalae</taxon>
        <taxon>asterids</taxon>
        <taxon>lamiids</taxon>
        <taxon>Solanales</taxon>
        <taxon>Convolvulaceae</taxon>
        <taxon>Cuscuteae</taxon>
        <taxon>Cuscuta</taxon>
        <taxon>Cuscuta subgen. Grammica</taxon>
        <taxon>Cuscuta sect. Cleistogrammica</taxon>
    </lineage>
</organism>
<proteinExistence type="inferred from homology"/>
<dbReference type="GO" id="GO:0008234">
    <property type="term" value="F:cysteine-type peptidase activity"/>
    <property type="evidence" value="ECO:0007669"/>
    <property type="project" value="InterPro"/>
</dbReference>
<protein>
    <recommendedName>
        <fullName evidence="4">Ubiquitin-like protease family profile domain-containing protein</fullName>
    </recommendedName>
</protein>
<evidence type="ECO:0000256" key="2">
    <source>
        <dbReference type="ARBA" id="ARBA00022670"/>
    </source>
</evidence>
<dbReference type="AlphaFoldDB" id="A0A484MHQ2"/>
<dbReference type="Pfam" id="PF02902">
    <property type="entry name" value="Peptidase_C48"/>
    <property type="match status" value="1"/>
</dbReference>
<dbReference type="PROSITE" id="PS50600">
    <property type="entry name" value="ULP_PROTEASE"/>
    <property type="match status" value="1"/>
</dbReference>
<sequence length="315" mass="35521">ISFVDPGMVGTLACGNIGQRSRKLADRFKGACDGQHFLIPFNDVNHWALTVVKPNEEVVYYMDPLKRRIYSQEWTEVVDNAIVFYKNTMNTPMLKKKVSWENMAGIPMQKGSVDCGLFVMRYMKEICQDKELTRDRDLQTSDRRLASTCQAATDGRPPHPGFQAPCFIFFPVSGLRHSRERRTGVWSPSEMSSVKRLAAVNDEATSGSFDERRLRRFLGDGEQRASISLLLFEPVAGLVALTAAARRIDQDLAASGDNLSYPLVTMMTAAVPRRSRHLERTPLYLQSLNKNGEVPNSKSHLWQIANGIPKQNHFL</sequence>
<name>A0A484MHQ2_9ASTE</name>
<comment type="similarity">
    <text evidence="1">Belongs to the peptidase C48 family.</text>
</comment>
<keyword evidence="2" id="KW-0645">Protease</keyword>
<dbReference type="Proteomes" id="UP000595140">
    <property type="component" value="Unassembled WGS sequence"/>
</dbReference>
<feature type="non-terminal residue" evidence="5">
    <location>
        <position position="1"/>
    </location>
</feature>
<evidence type="ECO:0000259" key="4">
    <source>
        <dbReference type="PROSITE" id="PS50600"/>
    </source>
</evidence>
<evidence type="ECO:0000313" key="5">
    <source>
        <dbReference type="EMBL" id="VFQ88305.1"/>
    </source>
</evidence>
<dbReference type="InterPro" id="IPR038765">
    <property type="entry name" value="Papain-like_cys_pep_sf"/>
</dbReference>
<keyword evidence="6" id="KW-1185">Reference proteome</keyword>
<dbReference type="Gene3D" id="3.40.395.10">
    <property type="entry name" value="Adenoviral Proteinase, Chain A"/>
    <property type="match status" value="1"/>
</dbReference>
<keyword evidence="3" id="KW-0378">Hydrolase</keyword>
<evidence type="ECO:0000313" key="6">
    <source>
        <dbReference type="Proteomes" id="UP000595140"/>
    </source>
</evidence>
<dbReference type="SUPFAM" id="SSF54001">
    <property type="entry name" value="Cysteine proteinases"/>
    <property type="match status" value="1"/>
</dbReference>
<accession>A0A484MHQ2</accession>
<gene>
    <name evidence="5" type="ORF">CCAM_LOCUS30081</name>
</gene>
<evidence type="ECO:0000256" key="3">
    <source>
        <dbReference type="ARBA" id="ARBA00022801"/>
    </source>
</evidence>
<evidence type="ECO:0000256" key="1">
    <source>
        <dbReference type="ARBA" id="ARBA00005234"/>
    </source>
</evidence>